<dbReference type="FunFam" id="1.10.10.10:FF:000032">
    <property type="entry name" value="Forkhead box protein O4"/>
    <property type="match status" value="1"/>
</dbReference>
<comment type="caution">
    <text evidence="11">The sequence shown here is derived from an EMBL/GenBank/DDBJ whole genome shotgun (WGS) entry which is preliminary data.</text>
</comment>
<dbReference type="SMART" id="SM00339">
    <property type="entry name" value="FH"/>
    <property type="match status" value="1"/>
</dbReference>
<dbReference type="Proteomes" id="UP000288216">
    <property type="component" value="Unassembled WGS sequence"/>
</dbReference>
<sequence length="593" mass="64649">MIERCKVFRVLYFECGAYVNTGRDVSEHITHFVIMAEEASQAEIDPDFEPQSRPRSCTWPLPRPDLTTVKQEDSASGTPTEEEKQDVSDSSVVKSESETGLNAEVCSQVGATSAQRKSSARRNAWGHQSYADLITKAIESSPDKRLTLSQIYDWMVKSVPYFKDKGDSNSSAGWKNSIRHNLSLHSKFIRVHNEATGKSSWWILNPEGGKSGKSPRRRAASMDNNSKLVKSKGRAARKKDALQATQEGNGDSPGSQVSKWPGSPSSRNNEDSEAWTSFRPRTSSNASTLSTGRLSPIMPEQEDLEDELHSALTYSGTSSKLPSTLTENIIEELELIDSLNLLSPSSTLLPTQQSLSTDLMQQSSTYTFRQQNSASGSQASTYGNSFFDPSDLTSVQTHFSVPATLEALLTSDSPTHTDVMMSQVDPVMPQTGGRLNSENLLLFNVESLGSPSGESKVSQTSQRGKSASPSATSAIANALPHTLSMMGPPPDASQMPTLKAQLQTPVSQALQLGLPSTRNSNSSTNSSVGMNSENFPRDLDLDMFMESLDCDVDYIIDHDLMDDEGLDFNLEPIATNPSYPNTSQSSSRSWVPS</sequence>
<dbReference type="InterPro" id="IPR036390">
    <property type="entry name" value="WH_DNA-bd_sf"/>
</dbReference>
<evidence type="ECO:0000259" key="10">
    <source>
        <dbReference type="PROSITE" id="PS50039"/>
    </source>
</evidence>
<feature type="DNA-binding region" description="Fork-head" evidence="8">
    <location>
        <begin position="129"/>
        <end position="219"/>
    </location>
</feature>
<dbReference type="CDD" id="cd20062">
    <property type="entry name" value="FH_FOXO4"/>
    <property type="match status" value="1"/>
</dbReference>
<name>A0A401PH21_SCYTO</name>
<evidence type="ECO:0000256" key="5">
    <source>
        <dbReference type="ARBA" id="ARBA00023125"/>
    </source>
</evidence>
<dbReference type="OMA" id="VHTEGHS"/>
<feature type="region of interest" description="Disordered" evidence="9">
    <location>
        <begin position="201"/>
        <end position="296"/>
    </location>
</feature>
<feature type="region of interest" description="Disordered" evidence="9">
    <location>
        <begin position="43"/>
        <end position="124"/>
    </location>
</feature>
<gene>
    <name evidence="11" type="ORF">scyTo_0006279</name>
</gene>
<evidence type="ECO:0000256" key="1">
    <source>
        <dbReference type="ARBA" id="ARBA00004123"/>
    </source>
</evidence>
<keyword evidence="6" id="KW-0804">Transcription</keyword>
<keyword evidence="5 8" id="KW-0238">DNA-binding</keyword>
<proteinExistence type="predicted"/>
<dbReference type="Pfam" id="PF16675">
    <property type="entry name" value="FOXO_KIX_bdg"/>
    <property type="match status" value="1"/>
</dbReference>
<dbReference type="InterPro" id="IPR047409">
    <property type="entry name" value="FH_FOXO4"/>
</dbReference>
<feature type="compositionally biased region" description="Polar residues" evidence="9">
    <location>
        <begin position="243"/>
        <end position="267"/>
    </location>
</feature>
<dbReference type="GO" id="GO:0000981">
    <property type="term" value="F:DNA-binding transcription factor activity, RNA polymerase II-specific"/>
    <property type="evidence" value="ECO:0007669"/>
    <property type="project" value="TreeGrafter"/>
</dbReference>
<dbReference type="PANTHER" id="PTHR45767:SF3">
    <property type="entry name" value="FORKHEAD BOX PROTEIN O4"/>
    <property type="match status" value="1"/>
</dbReference>
<evidence type="ECO:0000256" key="6">
    <source>
        <dbReference type="ARBA" id="ARBA00023163"/>
    </source>
</evidence>
<dbReference type="AlphaFoldDB" id="A0A401PH21"/>
<feature type="compositionally biased region" description="Polar residues" evidence="9">
    <location>
        <begin position="575"/>
        <end position="593"/>
    </location>
</feature>
<evidence type="ECO:0000256" key="9">
    <source>
        <dbReference type="SAM" id="MobiDB-lite"/>
    </source>
</evidence>
<feature type="compositionally biased region" description="Polar residues" evidence="9">
    <location>
        <begin position="279"/>
        <end position="293"/>
    </location>
</feature>
<comment type="subcellular location">
    <subcellularLocation>
        <location evidence="2">Cytoplasm</location>
    </subcellularLocation>
    <subcellularLocation>
        <location evidence="1 8">Nucleus</location>
    </subcellularLocation>
</comment>
<feature type="region of interest" description="Disordered" evidence="9">
    <location>
        <begin position="571"/>
        <end position="593"/>
    </location>
</feature>
<keyword evidence="3" id="KW-0963">Cytoplasm</keyword>
<dbReference type="PRINTS" id="PR00053">
    <property type="entry name" value="FORKHEAD"/>
</dbReference>
<dbReference type="OrthoDB" id="5954824at2759"/>
<dbReference type="Pfam" id="PF16676">
    <property type="entry name" value="FOXO-TAD"/>
    <property type="match status" value="1"/>
</dbReference>
<dbReference type="GO" id="GO:0005634">
    <property type="term" value="C:nucleus"/>
    <property type="evidence" value="ECO:0007669"/>
    <property type="project" value="UniProtKB-SubCell"/>
</dbReference>
<evidence type="ECO:0000256" key="3">
    <source>
        <dbReference type="ARBA" id="ARBA00022490"/>
    </source>
</evidence>
<dbReference type="InterPro" id="IPR032067">
    <property type="entry name" value="FOXO-TAD"/>
</dbReference>
<dbReference type="GO" id="GO:0005737">
    <property type="term" value="C:cytoplasm"/>
    <property type="evidence" value="ECO:0007669"/>
    <property type="project" value="UniProtKB-SubCell"/>
</dbReference>
<protein>
    <recommendedName>
        <fullName evidence="10">Fork-head domain-containing protein</fullName>
    </recommendedName>
</protein>
<dbReference type="STRING" id="75743.A0A401PH21"/>
<evidence type="ECO:0000256" key="4">
    <source>
        <dbReference type="ARBA" id="ARBA00023015"/>
    </source>
</evidence>
<evidence type="ECO:0000313" key="11">
    <source>
        <dbReference type="EMBL" id="GCB72384.1"/>
    </source>
</evidence>
<organism evidence="11 12">
    <name type="scientific">Scyliorhinus torazame</name>
    <name type="common">Cloudy catshark</name>
    <name type="synonym">Catulus torazame</name>
    <dbReference type="NCBI Taxonomy" id="75743"/>
    <lineage>
        <taxon>Eukaryota</taxon>
        <taxon>Metazoa</taxon>
        <taxon>Chordata</taxon>
        <taxon>Craniata</taxon>
        <taxon>Vertebrata</taxon>
        <taxon>Chondrichthyes</taxon>
        <taxon>Elasmobranchii</taxon>
        <taxon>Galeomorphii</taxon>
        <taxon>Galeoidea</taxon>
        <taxon>Carcharhiniformes</taxon>
        <taxon>Scyliorhinidae</taxon>
        <taxon>Scyliorhinus</taxon>
    </lineage>
</organism>
<dbReference type="PANTHER" id="PTHR45767">
    <property type="entry name" value="FORKHEAD BOX PROTEIN O"/>
    <property type="match status" value="1"/>
</dbReference>
<dbReference type="InterPro" id="IPR036388">
    <property type="entry name" value="WH-like_DNA-bd_sf"/>
</dbReference>
<dbReference type="PROSITE" id="PS50039">
    <property type="entry name" value="FORK_HEAD_3"/>
    <property type="match status" value="1"/>
</dbReference>
<accession>A0A401PH21</accession>
<dbReference type="Gene3D" id="1.10.10.10">
    <property type="entry name" value="Winged helix-like DNA-binding domain superfamily/Winged helix DNA-binding domain"/>
    <property type="match status" value="1"/>
</dbReference>
<feature type="region of interest" description="Disordered" evidence="9">
    <location>
        <begin position="447"/>
        <end position="472"/>
    </location>
</feature>
<dbReference type="InterPro" id="IPR030456">
    <property type="entry name" value="TF_fork_head_CS_2"/>
</dbReference>
<dbReference type="PROSITE" id="PS00658">
    <property type="entry name" value="FORK_HEAD_2"/>
    <property type="match status" value="1"/>
</dbReference>
<dbReference type="InterPro" id="IPR001766">
    <property type="entry name" value="Fork_head_dom"/>
</dbReference>
<reference evidence="11 12" key="1">
    <citation type="journal article" date="2018" name="Nat. Ecol. Evol.">
        <title>Shark genomes provide insights into elasmobranch evolution and the origin of vertebrates.</title>
        <authorList>
            <person name="Hara Y"/>
            <person name="Yamaguchi K"/>
            <person name="Onimaru K"/>
            <person name="Kadota M"/>
            <person name="Koyanagi M"/>
            <person name="Keeley SD"/>
            <person name="Tatsumi K"/>
            <person name="Tanaka K"/>
            <person name="Motone F"/>
            <person name="Kageyama Y"/>
            <person name="Nozu R"/>
            <person name="Adachi N"/>
            <person name="Nishimura O"/>
            <person name="Nakagawa R"/>
            <person name="Tanegashima C"/>
            <person name="Kiyatake I"/>
            <person name="Matsumoto R"/>
            <person name="Murakumo K"/>
            <person name="Nishida K"/>
            <person name="Terakita A"/>
            <person name="Kuratani S"/>
            <person name="Sato K"/>
            <person name="Hyodo S Kuraku.S."/>
        </authorList>
    </citation>
    <scope>NUCLEOTIDE SEQUENCE [LARGE SCALE GENOMIC DNA]</scope>
</reference>
<evidence type="ECO:0000256" key="8">
    <source>
        <dbReference type="PROSITE-ProRule" id="PRU00089"/>
    </source>
</evidence>
<keyword evidence="7 8" id="KW-0539">Nucleus</keyword>
<keyword evidence="4" id="KW-0805">Transcription regulation</keyword>
<dbReference type="Pfam" id="PF00250">
    <property type="entry name" value="Forkhead"/>
    <property type="match status" value="1"/>
</dbReference>
<dbReference type="GO" id="GO:0000978">
    <property type="term" value="F:RNA polymerase II cis-regulatory region sequence-specific DNA binding"/>
    <property type="evidence" value="ECO:0007669"/>
    <property type="project" value="TreeGrafter"/>
</dbReference>
<evidence type="ECO:0000256" key="2">
    <source>
        <dbReference type="ARBA" id="ARBA00004496"/>
    </source>
</evidence>
<keyword evidence="12" id="KW-1185">Reference proteome</keyword>
<dbReference type="EMBL" id="BFAA01002087">
    <property type="protein sequence ID" value="GCB72384.1"/>
    <property type="molecule type" value="Genomic_DNA"/>
</dbReference>
<dbReference type="SUPFAM" id="SSF46785">
    <property type="entry name" value="Winged helix' DNA-binding domain"/>
    <property type="match status" value="1"/>
</dbReference>
<evidence type="ECO:0000256" key="7">
    <source>
        <dbReference type="ARBA" id="ARBA00023242"/>
    </source>
</evidence>
<dbReference type="InterPro" id="IPR032068">
    <property type="entry name" value="FOXO_KIX-bd"/>
</dbReference>
<feature type="domain" description="Fork-head" evidence="10">
    <location>
        <begin position="129"/>
        <end position="219"/>
    </location>
</feature>
<evidence type="ECO:0000313" key="12">
    <source>
        <dbReference type="Proteomes" id="UP000288216"/>
    </source>
</evidence>